<feature type="region of interest" description="Disordered" evidence="13">
    <location>
        <begin position="369"/>
        <end position="445"/>
    </location>
</feature>
<keyword evidence="17" id="KW-1185">Reference proteome</keyword>
<dbReference type="InterPro" id="IPR001841">
    <property type="entry name" value="Znf_RING"/>
</dbReference>
<feature type="transmembrane region" description="Helical" evidence="14">
    <location>
        <begin position="299"/>
        <end position="320"/>
    </location>
</feature>
<dbReference type="SUPFAM" id="SSF57850">
    <property type="entry name" value="RING/U-box"/>
    <property type="match status" value="1"/>
</dbReference>
<evidence type="ECO:0000256" key="5">
    <source>
        <dbReference type="ARBA" id="ARBA00022692"/>
    </source>
</evidence>
<dbReference type="GO" id="GO:0006511">
    <property type="term" value="P:ubiquitin-dependent protein catabolic process"/>
    <property type="evidence" value="ECO:0007669"/>
    <property type="project" value="TreeGrafter"/>
</dbReference>
<feature type="compositionally biased region" description="Basic residues" evidence="13">
    <location>
        <begin position="405"/>
        <end position="421"/>
    </location>
</feature>
<dbReference type="PROSITE" id="PS50089">
    <property type="entry name" value="ZF_RING_2"/>
    <property type="match status" value="1"/>
</dbReference>
<feature type="region of interest" description="Disordered" evidence="13">
    <location>
        <begin position="190"/>
        <end position="214"/>
    </location>
</feature>
<feature type="transmembrane region" description="Helical" evidence="14">
    <location>
        <begin position="246"/>
        <end position="266"/>
    </location>
</feature>
<dbReference type="GO" id="GO:0016020">
    <property type="term" value="C:membrane"/>
    <property type="evidence" value="ECO:0007669"/>
    <property type="project" value="UniProtKB-SubCell"/>
</dbReference>
<dbReference type="GO" id="GO:0016567">
    <property type="term" value="P:protein ubiquitination"/>
    <property type="evidence" value="ECO:0007669"/>
    <property type="project" value="TreeGrafter"/>
</dbReference>
<feature type="compositionally biased region" description="Polar residues" evidence="13">
    <location>
        <begin position="33"/>
        <end position="46"/>
    </location>
</feature>
<evidence type="ECO:0000256" key="11">
    <source>
        <dbReference type="ARBA" id="ARBA00023136"/>
    </source>
</evidence>
<dbReference type="InterPro" id="IPR013083">
    <property type="entry name" value="Znf_RING/FYVE/PHD"/>
</dbReference>
<evidence type="ECO:0000256" key="7">
    <source>
        <dbReference type="ARBA" id="ARBA00022771"/>
    </source>
</evidence>
<feature type="compositionally biased region" description="Low complexity" evidence="13">
    <location>
        <begin position="422"/>
        <end position="432"/>
    </location>
</feature>
<dbReference type="Proteomes" id="UP000027195">
    <property type="component" value="Unassembled WGS sequence"/>
</dbReference>
<feature type="region of interest" description="Disordered" evidence="13">
    <location>
        <begin position="532"/>
        <end position="555"/>
    </location>
</feature>
<feature type="compositionally biased region" description="Low complexity" evidence="13">
    <location>
        <begin position="190"/>
        <end position="200"/>
    </location>
</feature>
<evidence type="ECO:0000256" key="14">
    <source>
        <dbReference type="SAM" id="Phobius"/>
    </source>
</evidence>
<dbReference type="OrthoDB" id="8062037at2759"/>
<dbReference type="STRING" id="930990.A0A067N0N6"/>
<evidence type="ECO:0000313" key="17">
    <source>
        <dbReference type="Proteomes" id="UP000027195"/>
    </source>
</evidence>
<feature type="domain" description="RING-type" evidence="15">
    <location>
        <begin position="464"/>
        <end position="522"/>
    </location>
</feature>
<dbReference type="CDD" id="cd16473">
    <property type="entry name" value="RING-H2_RNF103"/>
    <property type="match status" value="1"/>
</dbReference>
<feature type="transmembrane region" description="Helical" evidence="14">
    <location>
        <begin position="117"/>
        <end position="139"/>
    </location>
</feature>
<dbReference type="InParanoid" id="A0A067N0N6"/>
<reference evidence="17" key="1">
    <citation type="journal article" date="2014" name="Proc. Natl. Acad. Sci. U.S.A.">
        <title>Extensive sampling of basidiomycete genomes demonstrates inadequacy of the white-rot/brown-rot paradigm for wood decay fungi.</title>
        <authorList>
            <person name="Riley R."/>
            <person name="Salamov A.A."/>
            <person name="Brown D.W."/>
            <person name="Nagy L.G."/>
            <person name="Floudas D."/>
            <person name="Held B.W."/>
            <person name="Levasseur A."/>
            <person name="Lombard V."/>
            <person name="Morin E."/>
            <person name="Otillar R."/>
            <person name="Lindquist E.A."/>
            <person name="Sun H."/>
            <person name="LaButti K.M."/>
            <person name="Schmutz J."/>
            <person name="Jabbour D."/>
            <person name="Luo H."/>
            <person name="Baker S.E."/>
            <person name="Pisabarro A.G."/>
            <person name="Walton J.D."/>
            <person name="Blanchette R.A."/>
            <person name="Henrissat B."/>
            <person name="Martin F."/>
            <person name="Cullen D."/>
            <person name="Hibbett D.S."/>
            <person name="Grigoriev I.V."/>
        </authorList>
    </citation>
    <scope>NUCLEOTIDE SEQUENCE [LARGE SCALE GENOMIC DNA]</scope>
    <source>
        <strain evidence="17">FD-172 SS1</strain>
    </source>
</reference>
<evidence type="ECO:0000259" key="15">
    <source>
        <dbReference type="PROSITE" id="PS50089"/>
    </source>
</evidence>
<name>A0A067N0N6_BOTB1</name>
<keyword evidence="10 14" id="KW-1133">Transmembrane helix</keyword>
<dbReference type="SMART" id="SM00184">
    <property type="entry name" value="RING"/>
    <property type="match status" value="1"/>
</dbReference>
<keyword evidence="4" id="KW-0808">Transferase</keyword>
<dbReference type="GO" id="GO:0008270">
    <property type="term" value="F:zinc ion binding"/>
    <property type="evidence" value="ECO:0007669"/>
    <property type="project" value="UniProtKB-KW"/>
</dbReference>
<feature type="compositionally biased region" description="Basic and acidic residues" evidence="13">
    <location>
        <begin position="541"/>
        <end position="555"/>
    </location>
</feature>
<evidence type="ECO:0000256" key="2">
    <source>
        <dbReference type="ARBA" id="ARBA00004141"/>
    </source>
</evidence>
<gene>
    <name evidence="16" type="ORF">BOTBODRAFT_618452</name>
</gene>
<proteinExistence type="predicted"/>
<protein>
    <recommendedName>
        <fullName evidence="3">RING-type E3 ubiquitin transferase</fullName>
        <ecNumber evidence="3">2.3.2.27</ecNumber>
    </recommendedName>
</protein>
<keyword evidence="9" id="KW-0862">Zinc</keyword>
<dbReference type="AlphaFoldDB" id="A0A067N0N6"/>
<feature type="compositionally biased region" description="Basic and acidic residues" evidence="13">
    <location>
        <begin position="433"/>
        <end position="444"/>
    </location>
</feature>
<evidence type="ECO:0000256" key="10">
    <source>
        <dbReference type="ARBA" id="ARBA00022989"/>
    </source>
</evidence>
<feature type="compositionally biased region" description="Basic and acidic residues" evidence="13">
    <location>
        <begin position="374"/>
        <end position="383"/>
    </location>
</feature>
<evidence type="ECO:0000256" key="3">
    <source>
        <dbReference type="ARBA" id="ARBA00012483"/>
    </source>
</evidence>
<dbReference type="PANTHER" id="PTHR45977:SF4">
    <property type="entry name" value="RING-TYPE DOMAIN-CONTAINING PROTEIN"/>
    <property type="match status" value="1"/>
</dbReference>
<dbReference type="HOGENOM" id="CLU_026647_0_0_1"/>
<comment type="catalytic activity">
    <reaction evidence="1">
        <text>S-ubiquitinyl-[E2 ubiquitin-conjugating enzyme]-L-cysteine + [acceptor protein]-L-lysine = [E2 ubiquitin-conjugating enzyme]-L-cysteine + N(6)-ubiquitinyl-[acceptor protein]-L-lysine.</text>
        <dbReference type="EC" id="2.3.2.27"/>
    </reaction>
</comment>
<keyword evidence="6" id="KW-0479">Metal-binding</keyword>
<dbReference type="EMBL" id="KL198016">
    <property type="protein sequence ID" value="KDQ21404.1"/>
    <property type="molecule type" value="Genomic_DNA"/>
</dbReference>
<comment type="subcellular location">
    <subcellularLocation>
        <location evidence="2">Membrane</location>
        <topology evidence="2">Multi-pass membrane protein</topology>
    </subcellularLocation>
</comment>
<organism evidence="16 17">
    <name type="scientific">Botryobasidium botryosum (strain FD-172 SS1)</name>
    <dbReference type="NCBI Taxonomy" id="930990"/>
    <lineage>
        <taxon>Eukaryota</taxon>
        <taxon>Fungi</taxon>
        <taxon>Dikarya</taxon>
        <taxon>Basidiomycota</taxon>
        <taxon>Agaricomycotina</taxon>
        <taxon>Agaricomycetes</taxon>
        <taxon>Cantharellales</taxon>
        <taxon>Botryobasidiaceae</taxon>
        <taxon>Botryobasidium</taxon>
    </lineage>
</organism>
<dbReference type="Pfam" id="PF13639">
    <property type="entry name" value="zf-RING_2"/>
    <property type="match status" value="1"/>
</dbReference>
<evidence type="ECO:0000313" key="16">
    <source>
        <dbReference type="EMBL" id="KDQ21404.1"/>
    </source>
</evidence>
<dbReference type="GO" id="GO:0061630">
    <property type="term" value="F:ubiquitin protein ligase activity"/>
    <property type="evidence" value="ECO:0007669"/>
    <property type="project" value="UniProtKB-EC"/>
</dbReference>
<dbReference type="PANTHER" id="PTHR45977">
    <property type="entry name" value="TARGET OF ERK KINASE MPK-1"/>
    <property type="match status" value="1"/>
</dbReference>
<keyword evidence="5 14" id="KW-0812">Transmembrane</keyword>
<feature type="transmembrane region" description="Helical" evidence="14">
    <location>
        <begin position="159"/>
        <end position="179"/>
    </location>
</feature>
<keyword evidence="11 14" id="KW-0472">Membrane</keyword>
<evidence type="ECO:0000256" key="6">
    <source>
        <dbReference type="ARBA" id="ARBA00022723"/>
    </source>
</evidence>
<evidence type="ECO:0000256" key="1">
    <source>
        <dbReference type="ARBA" id="ARBA00000900"/>
    </source>
</evidence>
<feature type="region of interest" description="Disordered" evidence="13">
    <location>
        <begin position="1"/>
        <end position="90"/>
    </location>
</feature>
<dbReference type="EC" id="2.3.2.27" evidence="3"/>
<evidence type="ECO:0000256" key="13">
    <source>
        <dbReference type="SAM" id="MobiDB-lite"/>
    </source>
</evidence>
<accession>A0A067N0N6</accession>
<feature type="transmembrane region" description="Helical" evidence="14">
    <location>
        <begin position="278"/>
        <end position="294"/>
    </location>
</feature>
<sequence>MATAAPPSERSPTPSSLPSLYHSAENLADAPSGSGSEDSEVTTTDGSHLHSLDDLPTSSLPRSAISLGVEPPTPTVAPVNGAPGPGQPRARPRLSLFDNLLRLFGIGDPARRQTLSFVWPVAFGFAQVITIIILTALSGHQPSPTQPDISQWKACSKPLGAWSAVWAIRVALGICLAFWERERRRRSAAVADAEQAPAAAPDTNHTLGTNLPSRAQTHTAPANNAGATAHVSTGESAFSQRTFHRLSALATLISLTHFITTNILVYSSVSSCRLSSPLLWWLSFTILCIGYIAIAETLIVAIFILIVGPILYIVVNIILLCMGRRPITYGTLTGATPYPINPDIPKMPKRMVDRIPLVYYIPAREEEEPVQRPAEAHLREEHSYPPTSTSATAPPAASSSTPAPKPRRRGRFAFLRPKRKAGASADGPSGSSEVEKADSRRSLEDQYEPVEFPFVRLEGNRATCSICLEDYDEPRKKGAPHVEGEEDPGPTPLRHLPCNHVFHQTCIDPWLLDVSGRCPTCQRKVEFSPTRRSGGAFWRRGPRERSRPRDGAVIV</sequence>
<evidence type="ECO:0000256" key="12">
    <source>
        <dbReference type="PROSITE-ProRule" id="PRU00175"/>
    </source>
</evidence>
<feature type="compositionally biased region" description="Low complexity" evidence="13">
    <location>
        <begin position="385"/>
        <end position="402"/>
    </location>
</feature>
<evidence type="ECO:0000256" key="4">
    <source>
        <dbReference type="ARBA" id="ARBA00022679"/>
    </source>
</evidence>
<evidence type="ECO:0000256" key="8">
    <source>
        <dbReference type="ARBA" id="ARBA00022786"/>
    </source>
</evidence>
<keyword evidence="8" id="KW-0833">Ubl conjugation pathway</keyword>
<evidence type="ECO:0000256" key="9">
    <source>
        <dbReference type="ARBA" id="ARBA00022833"/>
    </source>
</evidence>
<dbReference type="Gene3D" id="3.30.40.10">
    <property type="entry name" value="Zinc/RING finger domain, C3HC4 (zinc finger)"/>
    <property type="match status" value="1"/>
</dbReference>
<feature type="compositionally biased region" description="Polar residues" evidence="13">
    <location>
        <begin position="203"/>
        <end position="214"/>
    </location>
</feature>
<keyword evidence="7 12" id="KW-0863">Zinc-finger</keyword>